<evidence type="ECO:0000256" key="12">
    <source>
        <dbReference type="SAM" id="MobiDB-lite"/>
    </source>
</evidence>
<dbReference type="InterPro" id="IPR014001">
    <property type="entry name" value="Helicase_ATP-bd"/>
</dbReference>
<comment type="function">
    <text evidence="11">Subunit R is required for both nuclease and ATPase activities, but not for modification.</text>
</comment>
<dbReference type="EC" id="3.1.21.3" evidence="11"/>
<dbReference type="InterPro" id="IPR027417">
    <property type="entry name" value="P-loop_NTPase"/>
</dbReference>
<feature type="compositionally biased region" description="Basic and acidic residues" evidence="12">
    <location>
        <begin position="226"/>
        <end position="239"/>
    </location>
</feature>
<evidence type="ECO:0000256" key="11">
    <source>
        <dbReference type="RuleBase" id="RU364115"/>
    </source>
</evidence>
<dbReference type="Gene3D" id="3.40.50.300">
    <property type="entry name" value="P-loop containing nucleotide triphosphate hydrolases"/>
    <property type="match status" value="3"/>
</dbReference>
<dbReference type="GO" id="GO:0004519">
    <property type="term" value="F:endonuclease activity"/>
    <property type="evidence" value="ECO:0007669"/>
    <property type="project" value="UniProtKB-KW"/>
</dbReference>
<dbReference type="Pfam" id="PF22679">
    <property type="entry name" value="T1R_D3-like"/>
    <property type="match status" value="1"/>
</dbReference>
<dbReference type="PANTHER" id="PTHR30195:SF15">
    <property type="entry name" value="TYPE I RESTRICTION ENZYME HINDI ENDONUCLEASE SUBUNIT"/>
    <property type="match status" value="1"/>
</dbReference>
<dbReference type="SUPFAM" id="SSF52540">
    <property type="entry name" value="P-loop containing nucleoside triphosphate hydrolases"/>
    <property type="match status" value="1"/>
</dbReference>
<keyword evidence="9 11" id="KW-0067">ATP-binding</keyword>
<keyword evidence="4" id="KW-0540">Nuclease</keyword>
<dbReference type="InterPro" id="IPR007409">
    <property type="entry name" value="Restrct_endonuc_type1_HsdR_N"/>
</dbReference>
<gene>
    <name evidence="14" type="ORF">HCN08_07550</name>
</gene>
<dbReference type="Pfam" id="PF04313">
    <property type="entry name" value="HSDR_N"/>
    <property type="match status" value="1"/>
</dbReference>
<evidence type="ECO:0000256" key="3">
    <source>
        <dbReference type="ARBA" id="ARBA00011296"/>
    </source>
</evidence>
<comment type="catalytic activity">
    <reaction evidence="1 11">
        <text>Endonucleolytic cleavage of DNA to give random double-stranded fragments with terminal 5'-phosphates, ATP is simultaneously hydrolyzed.</text>
        <dbReference type="EC" id="3.1.21.3"/>
    </reaction>
</comment>
<dbReference type="PROSITE" id="PS51192">
    <property type="entry name" value="HELICASE_ATP_BIND_1"/>
    <property type="match status" value="1"/>
</dbReference>
<protein>
    <recommendedName>
        <fullName evidence="11">Type I restriction enzyme endonuclease subunit</fullName>
        <shortName evidence="11">R protein</shortName>
        <ecNumber evidence="11">3.1.21.3</ecNumber>
    </recommendedName>
</protein>
<dbReference type="InterPro" id="IPR051268">
    <property type="entry name" value="Type-I_R_enzyme_R_subunit"/>
</dbReference>
<dbReference type="Pfam" id="PF18766">
    <property type="entry name" value="SWI2_SNF2"/>
    <property type="match status" value="1"/>
</dbReference>
<dbReference type="SMART" id="SM00487">
    <property type="entry name" value="DEXDc"/>
    <property type="match status" value="1"/>
</dbReference>
<feature type="domain" description="Helicase ATP-binding" evidence="13">
    <location>
        <begin position="327"/>
        <end position="489"/>
    </location>
</feature>
<evidence type="ECO:0000313" key="14">
    <source>
        <dbReference type="EMBL" id="NJP43257.1"/>
    </source>
</evidence>
<dbReference type="PANTHER" id="PTHR30195">
    <property type="entry name" value="TYPE I SITE-SPECIFIC DEOXYRIBONUCLEASE PROTEIN SUBUNIT M AND R"/>
    <property type="match status" value="1"/>
</dbReference>
<reference evidence="14 15" key="1">
    <citation type="submission" date="2020-03" db="EMBL/GenBank/DDBJ databases">
        <title>WGS of actinomycetes isolated from Thailand.</title>
        <authorList>
            <person name="Thawai C."/>
        </authorList>
    </citation>
    <scope>NUCLEOTIDE SEQUENCE [LARGE SCALE GENOMIC DNA]</scope>
    <source>
        <strain evidence="14 15">PRB2-1</strain>
    </source>
</reference>
<keyword evidence="15" id="KW-1185">Reference proteome</keyword>
<keyword evidence="6 11" id="KW-0680">Restriction system</keyword>
<evidence type="ECO:0000259" key="13">
    <source>
        <dbReference type="PROSITE" id="PS51192"/>
    </source>
</evidence>
<dbReference type="CDD" id="cd18800">
    <property type="entry name" value="SF2_C_EcoR124I-like"/>
    <property type="match status" value="1"/>
</dbReference>
<sequence>MFDERTTVQAFVTDVLSELSDTFPGQLAWAHVAGSALDRVETDVLVESEVRDALIRLNPEIAADSDHADEVIYRLTGLVLSARSTGVVKANADFRSWLLGERSMPFGTDHEHVTVQLVDFNDLTRNTYRVATEVTFRRGGVEVRFDHVLWVNGLPLVVGEAKSATRRGVTWADGALQIDVYQQDVPEFFVPNAFCFATDGRDLRYGAVRTPLQKWGPWRVGWDVGEPRTRQSNADHVDEGSGFLDESEDVPSLISASDTESLSNEHRSSGTGPSALRRAVEGLLAPDTVLDILRSFTVFGTDKNHRKTKTVCRYQQYEAGRRMVDRVADPDAPRKGLIWHFQGSGKSLLMVFTAQALRAHPRLPAPTVLIVVDRQDLDTQITTIFNEADVPNVVSANGASELREMLASGQRKIIVTLVHKFRREELSDVISTRGDIVCLVDEAHRTQDGDFGLRMRHVLPNAVFFGLTGTPINRSDVNTFNTFGAETDKGRYLSKYSQAQSIRDRATLPLHFEPRDSRFQIDRSVLDAEFDQLTEGLGAAEKAAMQRRAARMGALIKAPDRIRRVCDDIAEHFSAKVEPEGFKAQVVVFDQEACHLYKQELDKRLGPQASEVVVSASGLPKPLKDRYSRTKVEEAALLERFGDPDDPLKILIVTAKLLTGFDAPIVQTMYLDRALRDHTLLQAVCRVNRPYRAPGSDQEKTHGLIVDYLGVFGPLSKALRFDEQSMEQTVQDIQKLWDKLPQALEDCLEFFQGVDRTEDGYKGLFAAQQKLPDEDTREQFAIAFATLSRLWEALSPDPRLNDHLADYRWLAQIHHSVRPSTATTPLLWRSLGPKTRELINRNIHADAPPGHLETLVIDAELAEYLERQPADQGVRRLQPNLAQRISRHRGKASFDSLSERLERLRLQYEQDQLDSVKYLKALLVLARDVAAAERDAEQDRKTQSPEEEGRTALTTLFETSRTAETPVAVAKLVEEIDDIVRNVRFPGWQRTVSGEREVKRALRRTLMRYQLQKDEELFQKAYDYIRQYY</sequence>
<comment type="subunit">
    <text evidence="3 11">The type I restriction/modification system is composed of three polypeptides R, M and S.</text>
</comment>
<evidence type="ECO:0000256" key="7">
    <source>
        <dbReference type="ARBA" id="ARBA00022759"/>
    </source>
</evidence>
<dbReference type="EMBL" id="JAATEJ010000004">
    <property type="protein sequence ID" value="NJP43257.1"/>
    <property type="molecule type" value="Genomic_DNA"/>
</dbReference>
<feature type="region of interest" description="Disordered" evidence="12">
    <location>
        <begin position="226"/>
        <end position="274"/>
    </location>
</feature>
<keyword evidence="5 11" id="KW-0547">Nucleotide-binding</keyword>
<dbReference type="Gene3D" id="3.90.1570.50">
    <property type="match status" value="1"/>
</dbReference>
<keyword evidence="10 11" id="KW-0238">DNA-binding</keyword>
<organism evidence="14 15">
    <name type="scientific">Actinacidiphila epipremni</name>
    <dbReference type="NCBI Taxonomy" id="2053013"/>
    <lineage>
        <taxon>Bacteria</taxon>
        <taxon>Bacillati</taxon>
        <taxon>Actinomycetota</taxon>
        <taxon>Actinomycetes</taxon>
        <taxon>Kitasatosporales</taxon>
        <taxon>Streptomycetaceae</taxon>
        <taxon>Actinacidiphila</taxon>
    </lineage>
</organism>
<dbReference type="Proteomes" id="UP000734511">
    <property type="component" value="Unassembled WGS sequence"/>
</dbReference>
<evidence type="ECO:0000256" key="10">
    <source>
        <dbReference type="ARBA" id="ARBA00023125"/>
    </source>
</evidence>
<dbReference type="InterPro" id="IPR004473">
    <property type="entry name" value="Restrct_endonuc_typeI_HsdR"/>
</dbReference>
<proteinExistence type="inferred from homology"/>
<dbReference type="InterPro" id="IPR040980">
    <property type="entry name" value="SWI2_SNF2"/>
</dbReference>
<dbReference type="CDD" id="cd18030">
    <property type="entry name" value="DEXHc_RE_I_HsdR"/>
    <property type="match status" value="1"/>
</dbReference>
<evidence type="ECO:0000256" key="4">
    <source>
        <dbReference type="ARBA" id="ARBA00022722"/>
    </source>
</evidence>
<keyword evidence="7 14" id="KW-0255">Endonuclease</keyword>
<evidence type="ECO:0000313" key="15">
    <source>
        <dbReference type="Proteomes" id="UP000734511"/>
    </source>
</evidence>
<evidence type="ECO:0000256" key="9">
    <source>
        <dbReference type="ARBA" id="ARBA00022840"/>
    </source>
</evidence>
<comment type="similarity">
    <text evidence="2 11">Belongs to the HsdR family.</text>
</comment>
<name>A0ABX0ZL75_9ACTN</name>
<evidence type="ECO:0000256" key="1">
    <source>
        <dbReference type="ARBA" id="ARBA00000851"/>
    </source>
</evidence>
<dbReference type="InterPro" id="IPR055180">
    <property type="entry name" value="HsdR_RecA-like_helicase_dom_2"/>
</dbReference>
<evidence type="ECO:0000256" key="6">
    <source>
        <dbReference type="ARBA" id="ARBA00022747"/>
    </source>
</evidence>
<dbReference type="CDD" id="cd22332">
    <property type="entry name" value="HsdR_N"/>
    <property type="match status" value="1"/>
</dbReference>
<accession>A0ABX0ZL75</accession>
<keyword evidence="8 11" id="KW-0378">Hydrolase</keyword>
<dbReference type="RefSeq" id="WP_167982134.1">
    <property type="nucleotide sequence ID" value="NZ_JAATEJ010000004.1"/>
</dbReference>
<evidence type="ECO:0000256" key="5">
    <source>
        <dbReference type="ARBA" id="ARBA00022741"/>
    </source>
</evidence>
<evidence type="ECO:0000256" key="2">
    <source>
        <dbReference type="ARBA" id="ARBA00008598"/>
    </source>
</evidence>
<evidence type="ECO:0000256" key="8">
    <source>
        <dbReference type="ARBA" id="ARBA00022801"/>
    </source>
</evidence>
<dbReference type="NCBIfam" id="TIGR00348">
    <property type="entry name" value="hsdR"/>
    <property type="match status" value="1"/>
</dbReference>
<comment type="caution">
    <text evidence="14">The sequence shown here is derived from an EMBL/GenBank/DDBJ whole genome shotgun (WGS) entry which is preliminary data.</text>
</comment>